<sequence>MKRRTLLQAVGSAALVPGFALAQDKYPSKAITWICPYAAGGNADIRSRQVAKVMSSLLGQPIIIDNKAGAGGNIGTEAIARGKPDGYTLGMGNLAPLSVNHALFKKLNFDPFNDLTPIMLIEKGPLILMVRNDSPYKTLKDLVAAAKANPGKIIYASGGIGGSHHLSGSLFEHAVGVDMIHAPYKSGSAAATDLMGGQVDFMFEQMYAAMPSIKAGKMRALGITSKARSPLLPDLATMVEQGFPTVEVLNWQGLVGPKNMPADLVKLLNTVGNKALQDADLRQKIISQGNDVGGGTPEAFAALIKAEAPRWGKVVRDAKIEPE</sequence>
<proteinExistence type="inferred from homology"/>
<dbReference type="Gene3D" id="3.40.190.10">
    <property type="entry name" value="Periplasmic binding protein-like II"/>
    <property type="match status" value="1"/>
</dbReference>
<dbReference type="InterPro" id="IPR042100">
    <property type="entry name" value="Bug_dom1"/>
</dbReference>
<comment type="similarity">
    <text evidence="1">Belongs to the UPF0065 (bug) family.</text>
</comment>
<dbReference type="RefSeq" id="WP_273927028.1">
    <property type="nucleotide sequence ID" value="NZ_JAQSIO010000004.1"/>
</dbReference>
<protein>
    <submittedName>
        <fullName evidence="3">Tripartite tricarboxylate transporter substrate binding protein</fullName>
    </submittedName>
</protein>
<comment type="caution">
    <text evidence="3">The sequence shown here is derived from an EMBL/GenBank/DDBJ whole genome shotgun (WGS) entry which is preliminary data.</text>
</comment>
<keyword evidence="2" id="KW-0732">Signal</keyword>
<dbReference type="PANTHER" id="PTHR42928:SF5">
    <property type="entry name" value="BLR1237 PROTEIN"/>
    <property type="match status" value="1"/>
</dbReference>
<dbReference type="Proteomes" id="UP001528672">
    <property type="component" value="Unassembled WGS sequence"/>
</dbReference>
<evidence type="ECO:0000256" key="1">
    <source>
        <dbReference type="ARBA" id="ARBA00006987"/>
    </source>
</evidence>
<dbReference type="CDD" id="cd07012">
    <property type="entry name" value="PBP2_Bug_TTT"/>
    <property type="match status" value="1"/>
</dbReference>
<evidence type="ECO:0000313" key="3">
    <source>
        <dbReference type="EMBL" id="MDD0815339.1"/>
    </source>
</evidence>
<accession>A0ABT5MHI9</accession>
<gene>
    <name evidence="3" type="ORF">PSQ39_11935</name>
</gene>
<organism evidence="3 4">
    <name type="scientific">Curvibacter microcysteis</name>
    <dbReference type="NCBI Taxonomy" id="3026419"/>
    <lineage>
        <taxon>Bacteria</taxon>
        <taxon>Pseudomonadati</taxon>
        <taxon>Pseudomonadota</taxon>
        <taxon>Betaproteobacteria</taxon>
        <taxon>Burkholderiales</taxon>
        <taxon>Comamonadaceae</taxon>
        <taxon>Curvibacter</taxon>
    </lineage>
</organism>
<name>A0ABT5MHI9_9BURK</name>
<dbReference type="Pfam" id="PF03401">
    <property type="entry name" value="TctC"/>
    <property type="match status" value="1"/>
</dbReference>
<dbReference type="PANTHER" id="PTHR42928">
    <property type="entry name" value="TRICARBOXYLATE-BINDING PROTEIN"/>
    <property type="match status" value="1"/>
</dbReference>
<dbReference type="EMBL" id="JAQSIO010000004">
    <property type="protein sequence ID" value="MDD0815339.1"/>
    <property type="molecule type" value="Genomic_DNA"/>
</dbReference>
<reference evidence="3 4" key="1">
    <citation type="submission" date="2023-02" db="EMBL/GenBank/DDBJ databases">
        <title>Bacterial whole genome sequence for Curvibacter sp. HBC28.</title>
        <authorList>
            <person name="Le V."/>
            <person name="Ko S.-R."/>
            <person name="Ahn C.-Y."/>
            <person name="Oh H.-M."/>
        </authorList>
    </citation>
    <scope>NUCLEOTIDE SEQUENCE [LARGE SCALE GENOMIC DNA]</scope>
    <source>
        <strain evidence="3 4">HBC28</strain>
    </source>
</reference>
<dbReference type="SUPFAM" id="SSF53850">
    <property type="entry name" value="Periplasmic binding protein-like II"/>
    <property type="match status" value="1"/>
</dbReference>
<dbReference type="PIRSF" id="PIRSF017082">
    <property type="entry name" value="YflP"/>
    <property type="match status" value="1"/>
</dbReference>
<evidence type="ECO:0000256" key="2">
    <source>
        <dbReference type="SAM" id="SignalP"/>
    </source>
</evidence>
<dbReference type="InterPro" id="IPR005064">
    <property type="entry name" value="BUG"/>
</dbReference>
<evidence type="ECO:0000313" key="4">
    <source>
        <dbReference type="Proteomes" id="UP001528672"/>
    </source>
</evidence>
<feature type="chain" id="PRO_5045407492" evidence="2">
    <location>
        <begin position="23"/>
        <end position="323"/>
    </location>
</feature>
<feature type="signal peptide" evidence="2">
    <location>
        <begin position="1"/>
        <end position="22"/>
    </location>
</feature>
<keyword evidence="4" id="KW-1185">Reference proteome</keyword>
<dbReference type="Gene3D" id="3.40.190.150">
    <property type="entry name" value="Bordetella uptake gene, domain 1"/>
    <property type="match status" value="1"/>
</dbReference>